<keyword evidence="2" id="KW-1185">Reference proteome</keyword>
<gene>
    <name evidence="1" type="ORF">I4F81_011753</name>
</gene>
<comment type="caution">
    <text evidence="1">The sequence shown here is derived from an EMBL/GenBank/DDBJ whole genome shotgun (WGS) entry which is preliminary data.</text>
</comment>
<organism evidence="1 2">
    <name type="scientific">Pyropia yezoensis</name>
    <name type="common">Susabi-nori</name>
    <name type="synonym">Porphyra yezoensis</name>
    <dbReference type="NCBI Taxonomy" id="2788"/>
    <lineage>
        <taxon>Eukaryota</taxon>
        <taxon>Rhodophyta</taxon>
        <taxon>Bangiophyceae</taxon>
        <taxon>Bangiales</taxon>
        <taxon>Bangiaceae</taxon>
        <taxon>Pyropia</taxon>
    </lineage>
</organism>
<protein>
    <submittedName>
        <fullName evidence="1">Uncharacterized protein</fullName>
    </submittedName>
</protein>
<name>A0ACC3CH72_PYRYE</name>
<evidence type="ECO:0000313" key="1">
    <source>
        <dbReference type="EMBL" id="KAK1869274.1"/>
    </source>
</evidence>
<dbReference type="Proteomes" id="UP000798662">
    <property type="component" value="Chromosome 3"/>
</dbReference>
<proteinExistence type="predicted"/>
<dbReference type="EMBL" id="CM020620">
    <property type="protein sequence ID" value="KAK1869274.1"/>
    <property type="molecule type" value="Genomic_DNA"/>
</dbReference>
<sequence>MARLKHSSTSEQQPRRASVRTRAPPGRTQPVARAPPPLAVQGPAMPAATSSASFASVNASAILPPPRRSPPGPAMRGALSGRGAWRRLPRPSTRAAALVAAAVDQGPDAAAAARPAAAAVRPPAAAAHPPAAAAHPPAAVAHPPAAAAHPPAAAAHPPAAAAHPPAVAAHPSTHINSRCGRHS</sequence>
<evidence type="ECO:0000313" key="2">
    <source>
        <dbReference type="Proteomes" id="UP000798662"/>
    </source>
</evidence>
<accession>A0ACC3CH72</accession>
<reference evidence="1" key="1">
    <citation type="submission" date="2019-11" db="EMBL/GenBank/DDBJ databases">
        <title>Nori genome reveals adaptations in red seaweeds to the harsh intertidal environment.</title>
        <authorList>
            <person name="Wang D."/>
            <person name="Mao Y."/>
        </authorList>
    </citation>
    <scope>NUCLEOTIDE SEQUENCE</scope>
    <source>
        <tissue evidence="1">Gametophyte</tissue>
    </source>
</reference>